<dbReference type="FunFam" id="1.20.1250.20:FF:000134">
    <property type="entry name" value="MFS sugar transporter protein"/>
    <property type="match status" value="1"/>
</dbReference>
<evidence type="ECO:0000256" key="5">
    <source>
        <dbReference type="ARBA" id="ARBA00022911"/>
    </source>
</evidence>
<evidence type="ECO:0000256" key="8">
    <source>
        <dbReference type="ARBA" id="ARBA00043213"/>
    </source>
</evidence>
<protein>
    <recommendedName>
        <fullName evidence="8">Quinate transporter</fullName>
    </recommendedName>
</protein>
<evidence type="ECO:0000256" key="11">
    <source>
        <dbReference type="SAM" id="Phobius"/>
    </source>
</evidence>
<feature type="transmembrane region" description="Helical" evidence="11">
    <location>
        <begin position="315"/>
        <end position="336"/>
    </location>
</feature>
<dbReference type="PANTHER" id="PTHR48022">
    <property type="entry name" value="PLASTIDIC GLUCOSE TRANSPORTER 4"/>
    <property type="match status" value="1"/>
</dbReference>
<organism evidence="13 14">
    <name type="scientific">Saitozyma podzolica</name>
    <dbReference type="NCBI Taxonomy" id="1890683"/>
    <lineage>
        <taxon>Eukaryota</taxon>
        <taxon>Fungi</taxon>
        <taxon>Dikarya</taxon>
        <taxon>Basidiomycota</taxon>
        <taxon>Agaricomycotina</taxon>
        <taxon>Tremellomycetes</taxon>
        <taxon>Tremellales</taxon>
        <taxon>Trimorphomycetaceae</taxon>
        <taxon>Saitozyma</taxon>
    </lineage>
</organism>
<evidence type="ECO:0000256" key="10">
    <source>
        <dbReference type="RuleBase" id="RU003346"/>
    </source>
</evidence>
<dbReference type="InterPro" id="IPR020846">
    <property type="entry name" value="MFS_dom"/>
</dbReference>
<dbReference type="PROSITE" id="PS50850">
    <property type="entry name" value="MFS"/>
    <property type="match status" value="1"/>
</dbReference>
<feature type="transmembrane region" description="Helical" evidence="11">
    <location>
        <begin position="79"/>
        <end position="99"/>
    </location>
</feature>
<evidence type="ECO:0000313" key="14">
    <source>
        <dbReference type="Proteomes" id="UP000279259"/>
    </source>
</evidence>
<dbReference type="AlphaFoldDB" id="A0A427YH00"/>
<evidence type="ECO:0000259" key="12">
    <source>
        <dbReference type="PROSITE" id="PS50850"/>
    </source>
</evidence>
<keyword evidence="5" id="KW-0672">Quinate metabolism</keyword>
<evidence type="ECO:0000256" key="3">
    <source>
        <dbReference type="ARBA" id="ARBA00022448"/>
    </source>
</evidence>
<dbReference type="Pfam" id="PF00083">
    <property type="entry name" value="Sugar_tr"/>
    <property type="match status" value="1"/>
</dbReference>
<dbReference type="NCBIfam" id="TIGR00879">
    <property type="entry name" value="SP"/>
    <property type="match status" value="1"/>
</dbReference>
<dbReference type="InterPro" id="IPR003663">
    <property type="entry name" value="Sugar/inositol_transpt"/>
</dbReference>
<evidence type="ECO:0000256" key="7">
    <source>
        <dbReference type="ARBA" id="ARBA00023136"/>
    </source>
</evidence>
<evidence type="ECO:0000256" key="4">
    <source>
        <dbReference type="ARBA" id="ARBA00022692"/>
    </source>
</evidence>
<evidence type="ECO:0000256" key="6">
    <source>
        <dbReference type="ARBA" id="ARBA00022989"/>
    </source>
</evidence>
<dbReference type="InterPro" id="IPR036259">
    <property type="entry name" value="MFS_trans_sf"/>
</dbReference>
<evidence type="ECO:0000313" key="13">
    <source>
        <dbReference type="EMBL" id="RSH90435.1"/>
    </source>
</evidence>
<comment type="catalytic activity">
    <reaction evidence="9">
        <text>myo-inositol(out) + H(+)(out) = myo-inositol(in) + H(+)(in)</text>
        <dbReference type="Rhea" id="RHEA:60364"/>
        <dbReference type="ChEBI" id="CHEBI:15378"/>
        <dbReference type="ChEBI" id="CHEBI:17268"/>
    </reaction>
</comment>
<proteinExistence type="inferred from homology"/>
<gene>
    <name evidence="13" type="ORF">EHS25_001040</name>
</gene>
<feature type="transmembrane region" description="Helical" evidence="11">
    <location>
        <begin position="345"/>
        <end position="364"/>
    </location>
</feature>
<feature type="transmembrane region" description="Helical" evidence="11">
    <location>
        <begin position="384"/>
        <end position="404"/>
    </location>
</feature>
<dbReference type="Proteomes" id="UP000279259">
    <property type="component" value="Unassembled WGS sequence"/>
</dbReference>
<dbReference type="GO" id="GO:0005351">
    <property type="term" value="F:carbohydrate:proton symporter activity"/>
    <property type="evidence" value="ECO:0007669"/>
    <property type="project" value="TreeGrafter"/>
</dbReference>
<dbReference type="SUPFAM" id="SSF103473">
    <property type="entry name" value="MFS general substrate transporter"/>
    <property type="match status" value="1"/>
</dbReference>
<keyword evidence="6 11" id="KW-1133">Transmembrane helix</keyword>
<feature type="domain" description="Major facilitator superfamily (MFS) profile" evidence="12">
    <location>
        <begin position="31"/>
        <end position="471"/>
    </location>
</feature>
<reference evidence="13 14" key="1">
    <citation type="submission" date="2018-11" db="EMBL/GenBank/DDBJ databases">
        <title>Genome sequence of Saitozyma podzolica DSM 27192.</title>
        <authorList>
            <person name="Aliyu H."/>
            <person name="Gorte O."/>
            <person name="Ochsenreither K."/>
        </authorList>
    </citation>
    <scope>NUCLEOTIDE SEQUENCE [LARGE SCALE GENOMIC DNA]</scope>
    <source>
        <strain evidence="13 14">DSM 27192</strain>
    </source>
</reference>
<dbReference type="InterPro" id="IPR050360">
    <property type="entry name" value="MFS_Sugar_Transporters"/>
</dbReference>
<dbReference type="EMBL" id="RSCD01000010">
    <property type="protein sequence ID" value="RSH90435.1"/>
    <property type="molecule type" value="Genomic_DNA"/>
</dbReference>
<feature type="transmembrane region" description="Helical" evidence="11">
    <location>
        <begin position="277"/>
        <end position="295"/>
    </location>
</feature>
<dbReference type="GO" id="GO:0016020">
    <property type="term" value="C:membrane"/>
    <property type="evidence" value="ECO:0007669"/>
    <property type="project" value="UniProtKB-SubCell"/>
</dbReference>
<dbReference type="InterPro" id="IPR005828">
    <property type="entry name" value="MFS_sugar_transport-like"/>
</dbReference>
<comment type="caution">
    <text evidence="13">The sequence shown here is derived from an EMBL/GenBank/DDBJ whole genome shotgun (WGS) entry which is preliminary data.</text>
</comment>
<feature type="transmembrane region" description="Helical" evidence="11">
    <location>
        <begin position="186"/>
        <end position="205"/>
    </location>
</feature>
<accession>A0A427YH00</accession>
<evidence type="ECO:0000256" key="2">
    <source>
        <dbReference type="ARBA" id="ARBA00010992"/>
    </source>
</evidence>
<feature type="transmembrane region" description="Helical" evidence="11">
    <location>
        <begin position="28"/>
        <end position="58"/>
    </location>
</feature>
<evidence type="ECO:0000256" key="1">
    <source>
        <dbReference type="ARBA" id="ARBA00004141"/>
    </source>
</evidence>
<comment type="subcellular location">
    <subcellularLocation>
        <location evidence="1">Membrane</location>
        <topology evidence="1">Multi-pass membrane protein</topology>
    </subcellularLocation>
</comment>
<dbReference type="PANTHER" id="PTHR48022:SF34">
    <property type="entry name" value="MAJOR FACILITATOR SUPERFAMILY (MFS) PROFILE DOMAIN-CONTAINING PROTEIN-RELATED"/>
    <property type="match status" value="1"/>
</dbReference>
<dbReference type="Gene3D" id="1.20.1250.20">
    <property type="entry name" value="MFS general substrate transporter like domains"/>
    <property type="match status" value="1"/>
</dbReference>
<dbReference type="PRINTS" id="PR00171">
    <property type="entry name" value="SUGRTRNSPORT"/>
</dbReference>
<comment type="similarity">
    <text evidence="2 10">Belongs to the major facilitator superfamily. Sugar transporter (TC 2.A.1.1) family.</text>
</comment>
<dbReference type="STRING" id="1890683.A0A427YH00"/>
<feature type="transmembrane region" description="Helical" evidence="11">
    <location>
        <begin position="105"/>
        <end position="124"/>
    </location>
</feature>
<keyword evidence="4 11" id="KW-0812">Transmembrane</keyword>
<name>A0A427YH00_9TREE</name>
<dbReference type="OrthoDB" id="508119at2759"/>
<keyword evidence="3 10" id="KW-0813">Transport</keyword>
<sequence>MVNLLSAFKVKPDANGSLPPKETVNSRIIALALFGASAAMLFGYDLGFIGGVVTLPAFKSDFHLNTKSAAAQTAFSSNVVSVFQAGAVGGAMVSSFIANRLGRRISLFINLVIYIIGAAFMTGASGSAGEASTMIVPVYVAECSPPHIRGRLVGMYEVGVQFGTMIGFWIPYGILKTQTGTPQWRIPFAVQLIPSGACLIALFFLRETPRFIAKQSGESKALHTLAYFRGLPEDHDYVHRELDEIMEQVEIEKAMIGDMGRFATIKKSFGRRNLRRLLSGMLVMIFFQMAGTNAVNYYSPVIFQSLGLSSSSASLFATGVYGVIRFVATLIAMSLFTDRFGRKPMIVTGGSIMAICMWIVGALSKTSPAKIGAGMSGPQLGSIILIYIWAVAFCFSYAGIPWIFCSEIFPLDIRTFCMAICTSTHWAFNLMLAKTTPYMIQNLGGYGIYFVFAACTTVGAIWEFFYMPETRGKTLEEIEAAFGNEIPNDGLVLTKGAEGKMEEVVHVEQTLA</sequence>
<evidence type="ECO:0000256" key="9">
    <source>
        <dbReference type="ARBA" id="ARBA00049119"/>
    </source>
</evidence>
<keyword evidence="14" id="KW-1185">Reference proteome</keyword>
<feature type="transmembrane region" description="Helical" evidence="11">
    <location>
        <begin position="446"/>
        <end position="465"/>
    </location>
</feature>
<keyword evidence="7 11" id="KW-0472">Membrane</keyword>